<dbReference type="GO" id="GO:0006508">
    <property type="term" value="P:proteolysis"/>
    <property type="evidence" value="ECO:0007669"/>
    <property type="project" value="UniProtKB-KW"/>
</dbReference>
<name>A0ABX2FPD1_9BACT</name>
<evidence type="ECO:0000313" key="2">
    <source>
        <dbReference type="Proteomes" id="UP000779507"/>
    </source>
</evidence>
<proteinExistence type="predicted"/>
<dbReference type="Proteomes" id="UP000779507">
    <property type="component" value="Unassembled WGS sequence"/>
</dbReference>
<reference evidence="1 2" key="1">
    <citation type="submission" date="2020-05" db="EMBL/GenBank/DDBJ databases">
        <title>Genomic Encyclopedia of Type Strains, Phase IV (KMG-V): Genome sequencing to study the core and pangenomes of soil and plant-associated prokaryotes.</title>
        <authorList>
            <person name="Whitman W."/>
        </authorList>
    </citation>
    <scope>NUCLEOTIDE SEQUENCE [LARGE SCALE GENOMIC DNA]</scope>
    <source>
        <strain evidence="1 2">9A</strain>
    </source>
</reference>
<comment type="caution">
    <text evidence="1">The sequence shown here is derived from an EMBL/GenBank/DDBJ whole genome shotgun (WGS) entry which is preliminary data.</text>
</comment>
<protein>
    <submittedName>
        <fullName evidence="1">ATP-dependent protease HslVU (ClpYQ) ATPase subunit</fullName>
    </submittedName>
</protein>
<sequence length="47" mass="5265">MSRLLNDLLFGVPDKIGLHARIQITAALVEERLASMVKNRGLSQYIL</sequence>
<dbReference type="EMBL" id="JABSNP010000007">
    <property type="protein sequence ID" value="NRT19033.1"/>
    <property type="molecule type" value="Genomic_DNA"/>
</dbReference>
<keyword evidence="1" id="KW-0645">Protease</keyword>
<gene>
    <name evidence="1" type="ORF">HNP98_001856</name>
</gene>
<keyword evidence="2" id="KW-1185">Reference proteome</keyword>
<keyword evidence="1" id="KW-0378">Hydrolase</keyword>
<dbReference type="RefSeq" id="WP_173809767.1">
    <property type="nucleotide sequence ID" value="NZ_JABSNP010000007.1"/>
</dbReference>
<organism evidence="1 2">
    <name type="scientific">Hymenobacter caeli</name>
    <dbReference type="NCBI Taxonomy" id="2735894"/>
    <lineage>
        <taxon>Bacteria</taxon>
        <taxon>Pseudomonadati</taxon>
        <taxon>Bacteroidota</taxon>
        <taxon>Cytophagia</taxon>
        <taxon>Cytophagales</taxon>
        <taxon>Hymenobacteraceae</taxon>
        <taxon>Hymenobacter</taxon>
    </lineage>
</organism>
<evidence type="ECO:0000313" key="1">
    <source>
        <dbReference type="EMBL" id="NRT19033.1"/>
    </source>
</evidence>
<dbReference type="GO" id="GO:0008233">
    <property type="term" value="F:peptidase activity"/>
    <property type="evidence" value="ECO:0007669"/>
    <property type="project" value="UniProtKB-KW"/>
</dbReference>
<accession>A0ABX2FPD1</accession>